<dbReference type="HAMAP" id="MF_00822">
    <property type="entry name" value="UreE"/>
    <property type="match status" value="1"/>
</dbReference>
<evidence type="ECO:0000256" key="3">
    <source>
        <dbReference type="ARBA" id="ARBA00023186"/>
    </source>
</evidence>
<dbReference type="eggNOG" id="COG2371">
    <property type="taxonomic scope" value="Bacteria"/>
</dbReference>
<dbReference type="STRING" id="525254.HMPREF0072_0212"/>
<dbReference type="SUPFAM" id="SSF69737">
    <property type="entry name" value="Urease metallochaperone UreE, C-terminal domain"/>
    <property type="match status" value="1"/>
</dbReference>
<evidence type="ECO:0000256" key="2">
    <source>
        <dbReference type="ARBA" id="ARBA00022596"/>
    </source>
</evidence>
<reference evidence="7 8" key="1">
    <citation type="submission" date="2008-10" db="EMBL/GenBank/DDBJ databases">
        <authorList>
            <person name="Qin X."/>
            <person name="Bachman B."/>
            <person name="Battles P."/>
            <person name="Bell A."/>
            <person name="Bess C."/>
            <person name="Bickham C."/>
            <person name="Chaboub L."/>
            <person name="Chen D."/>
            <person name="Coyle M."/>
            <person name="Deiros D.R."/>
            <person name="Dinh H."/>
            <person name="Forbes L."/>
            <person name="Fowler G."/>
            <person name="Francisco L."/>
            <person name="Fu Q."/>
            <person name="Gubbala S."/>
            <person name="Hale W."/>
            <person name="Han Y."/>
            <person name="Hemphill L."/>
            <person name="Highlander S.K."/>
            <person name="Hirani K."/>
            <person name="Hogues M."/>
            <person name="Jackson L."/>
            <person name="Jakkamsetti A."/>
            <person name="Javaid M."/>
            <person name="Jiang H."/>
            <person name="Korchina V."/>
            <person name="Kovar C."/>
            <person name="Lara F."/>
            <person name="Lee S."/>
            <person name="Mata R."/>
            <person name="Mathew T."/>
            <person name="Moen C."/>
            <person name="Morales K."/>
            <person name="Munidasa M."/>
            <person name="Nazareth L."/>
            <person name="Ngo R."/>
            <person name="Nguyen L."/>
            <person name="Okwuonu G."/>
            <person name="Ongeri F."/>
            <person name="Patil S."/>
            <person name="Petrosino J."/>
            <person name="Pham C."/>
            <person name="Pham P."/>
            <person name="Pu L.-L."/>
            <person name="Puazo M."/>
            <person name="Raj R."/>
            <person name="Reid J."/>
            <person name="Rouhana J."/>
            <person name="Saada N."/>
            <person name="Shang Y."/>
            <person name="Simmons D."/>
            <person name="Thornton R."/>
            <person name="Warren J."/>
            <person name="Weissenberger G."/>
            <person name="Zhang J."/>
            <person name="Zhang L."/>
            <person name="Zhou C."/>
            <person name="Zhu D."/>
            <person name="Muzny D."/>
            <person name="Worley K."/>
            <person name="Gibbs R."/>
        </authorList>
    </citation>
    <scope>NUCLEOTIDE SEQUENCE [LARGE SCALE GENOMIC DNA]</scope>
    <source>
        <strain evidence="7 8">ATCC 51172</strain>
    </source>
</reference>
<dbReference type="GO" id="GO:0005737">
    <property type="term" value="C:cytoplasm"/>
    <property type="evidence" value="ECO:0007669"/>
    <property type="project" value="UniProtKB-SubCell"/>
</dbReference>
<dbReference type="Gene3D" id="2.60.260.20">
    <property type="entry name" value="Urease metallochaperone UreE, N-terminal domain"/>
    <property type="match status" value="1"/>
</dbReference>
<comment type="function">
    <text evidence="4">Involved in urease metallocenter assembly. Binds nickel. Probably functions as a nickel donor during metallocenter assembly.</text>
</comment>
<comment type="similarity">
    <text evidence="4">Belongs to the UreE family.</text>
</comment>
<dbReference type="Proteomes" id="UP000005984">
    <property type="component" value="Unassembled WGS sequence"/>
</dbReference>
<organism evidence="7 8">
    <name type="scientific">Anaerococcus lactolyticus ATCC 51172</name>
    <dbReference type="NCBI Taxonomy" id="525254"/>
    <lineage>
        <taxon>Bacteria</taxon>
        <taxon>Bacillati</taxon>
        <taxon>Bacillota</taxon>
        <taxon>Tissierellia</taxon>
        <taxon>Tissierellales</taxon>
        <taxon>Peptoniphilaceae</taxon>
        <taxon>Anaerococcus</taxon>
    </lineage>
</organism>
<feature type="compositionally biased region" description="Basic residues" evidence="5">
    <location>
        <begin position="196"/>
        <end position="205"/>
    </location>
</feature>
<dbReference type="Gene3D" id="3.30.70.790">
    <property type="entry name" value="UreE, C-terminal domain"/>
    <property type="match status" value="1"/>
</dbReference>
<evidence type="ECO:0000256" key="1">
    <source>
        <dbReference type="ARBA" id="ARBA00022490"/>
    </source>
</evidence>
<feature type="region of interest" description="Disordered" evidence="5">
    <location>
        <begin position="177"/>
        <end position="205"/>
    </location>
</feature>
<gene>
    <name evidence="4 7" type="primary">ureE</name>
    <name evidence="7" type="ORF">HMPREF0072_0212</name>
</gene>
<keyword evidence="8" id="KW-1185">Reference proteome</keyword>
<dbReference type="GO" id="GO:0051082">
    <property type="term" value="F:unfolded protein binding"/>
    <property type="evidence" value="ECO:0007669"/>
    <property type="project" value="UniProtKB-UniRule"/>
</dbReference>
<dbReference type="InterPro" id="IPR012406">
    <property type="entry name" value="UreE"/>
</dbReference>
<evidence type="ECO:0000256" key="4">
    <source>
        <dbReference type="HAMAP-Rule" id="MF_00822"/>
    </source>
</evidence>
<keyword evidence="2 4" id="KW-0533">Nickel</keyword>
<accession>C2BCZ2</accession>
<proteinExistence type="inferred from homology"/>
<protein>
    <recommendedName>
        <fullName evidence="4">Urease accessory protein UreE</fullName>
    </recommendedName>
</protein>
<name>C2BCZ2_9FIRM</name>
<dbReference type="GO" id="GO:0016151">
    <property type="term" value="F:nickel cation binding"/>
    <property type="evidence" value="ECO:0007669"/>
    <property type="project" value="UniProtKB-UniRule"/>
</dbReference>
<dbReference type="SUPFAM" id="SSF69287">
    <property type="entry name" value="Urease metallochaperone UreE, N-terminal domain"/>
    <property type="match status" value="1"/>
</dbReference>
<dbReference type="InterPro" id="IPR007864">
    <property type="entry name" value="UreE_C_dom"/>
</dbReference>
<feature type="domain" description="Urease accessory protein UreE C-terminal" evidence="6">
    <location>
        <begin position="100"/>
        <end position="195"/>
    </location>
</feature>
<dbReference type="InterPro" id="IPR036118">
    <property type="entry name" value="UreE_N_sf"/>
</dbReference>
<evidence type="ECO:0000259" key="6">
    <source>
        <dbReference type="Pfam" id="PF05194"/>
    </source>
</evidence>
<dbReference type="PIRSF" id="PIRSF036402">
    <property type="entry name" value="Ureas_acces_UreE"/>
    <property type="match status" value="1"/>
</dbReference>
<feature type="compositionally biased region" description="Basic and acidic residues" evidence="5">
    <location>
        <begin position="177"/>
        <end position="195"/>
    </location>
</feature>
<dbReference type="GO" id="GO:0006457">
    <property type="term" value="P:protein folding"/>
    <property type="evidence" value="ECO:0007669"/>
    <property type="project" value="InterPro"/>
</dbReference>
<evidence type="ECO:0000313" key="8">
    <source>
        <dbReference type="Proteomes" id="UP000005984"/>
    </source>
</evidence>
<comment type="caution">
    <text evidence="7">The sequence shown here is derived from an EMBL/GenBank/DDBJ whole genome shotgun (WGS) entry which is preliminary data.</text>
</comment>
<keyword evidence="1 4" id="KW-0963">Cytoplasm</keyword>
<evidence type="ECO:0000256" key="5">
    <source>
        <dbReference type="SAM" id="MobiDB-lite"/>
    </source>
</evidence>
<dbReference type="HOGENOM" id="CLU_093757_3_0_9"/>
<comment type="subcellular location">
    <subcellularLocation>
        <location evidence="4">Cytoplasm</location>
    </subcellularLocation>
</comment>
<keyword evidence="3 4" id="KW-0143">Chaperone</keyword>
<dbReference type="Pfam" id="PF05194">
    <property type="entry name" value="UreE_C"/>
    <property type="match status" value="1"/>
</dbReference>
<dbReference type="AlphaFoldDB" id="C2BCZ2"/>
<dbReference type="EMBL" id="ABYO01000015">
    <property type="protein sequence ID" value="EEI87184.1"/>
    <property type="molecule type" value="Genomic_DNA"/>
</dbReference>
<sequence>MLFFVLGGTIKFVKKGVNKVIIEKIIGNVFDINEENLKINWLNMPYDHAHKKIQRFEYAGLDLGLKLSEEDRQRGLKHGDIIYRENNIIYAINIEELECLKLSMDEAKSFVNLAYIIGNRHAKLYWSEDGESLITPYEKTLEEMLKTVEGIKMDKVMAKLLPKNNLMAILPQGQVVDHHSHDHDHDHDHNHDHHHDHNHHHHHHE</sequence>
<evidence type="ECO:0000313" key="7">
    <source>
        <dbReference type="EMBL" id="EEI87184.1"/>
    </source>
</evidence>